<dbReference type="EMBL" id="JBBNAF010000008">
    <property type="protein sequence ID" value="KAK9121240.1"/>
    <property type="molecule type" value="Genomic_DNA"/>
</dbReference>
<sequence length="61" mass="7033">MWKLVGEMERDIDWRQVSGDGKFVMRLENCKGMKGLLSRLVSETAESSKPVLSRDYYCSDT</sequence>
<dbReference type="AlphaFoldDB" id="A0AAP0NXE4"/>
<evidence type="ECO:0000313" key="1">
    <source>
        <dbReference type="EMBL" id="KAK9121240.1"/>
    </source>
</evidence>
<evidence type="ECO:0000313" key="2">
    <source>
        <dbReference type="Proteomes" id="UP001420932"/>
    </source>
</evidence>
<proteinExistence type="predicted"/>
<dbReference type="Proteomes" id="UP001420932">
    <property type="component" value="Unassembled WGS sequence"/>
</dbReference>
<protein>
    <submittedName>
        <fullName evidence="1">Uncharacterized protein</fullName>
    </submittedName>
</protein>
<comment type="caution">
    <text evidence="1">The sequence shown here is derived from an EMBL/GenBank/DDBJ whole genome shotgun (WGS) entry which is preliminary data.</text>
</comment>
<organism evidence="1 2">
    <name type="scientific">Stephania yunnanensis</name>
    <dbReference type="NCBI Taxonomy" id="152371"/>
    <lineage>
        <taxon>Eukaryota</taxon>
        <taxon>Viridiplantae</taxon>
        <taxon>Streptophyta</taxon>
        <taxon>Embryophyta</taxon>
        <taxon>Tracheophyta</taxon>
        <taxon>Spermatophyta</taxon>
        <taxon>Magnoliopsida</taxon>
        <taxon>Ranunculales</taxon>
        <taxon>Menispermaceae</taxon>
        <taxon>Menispermoideae</taxon>
        <taxon>Cissampelideae</taxon>
        <taxon>Stephania</taxon>
    </lineage>
</organism>
<keyword evidence="2" id="KW-1185">Reference proteome</keyword>
<reference evidence="1 2" key="1">
    <citation type="submission" date="2024-01" db="EMBL/GenBank/DDBJ databases">
        <title>Genome assemblies of Stephania.</title>
        <authorList>
            <person name="Yang L."/>
        </authorList>
    </citation>
    <scope>NUCLEOTIDE SEQUENCE [LARGE SCALE GENOMIC DNA]</scope>
    <source>
        <strain evidence="1">YNDBR</strain>
        <tissue evidence="1">Leaf</tissue>
    </source>
</reference>
<name>A0AAP0NXE4_9MAGN</name>
<accession>A0AAP0NXE4</accession>
<gene>
    <name evidence="1" type="ORF">Syun_018857</name>
</gene>